<accession>A0AAV2MX43</accession>
<dbReference type="InterPro" id="IPR012337">
    <property type="entry name" value="RNaseH-like_sf"/>
</dbReference>
<comment type="caution">
    <text evidence="2">The sequence shown here is derived from an EMBL/GenBank/DDBJ whole genome shotgun (WGS) entry which is preliminary data.</text>
</comment>
<dbReference type="GO" id="GO:0046983">
    <property type="term" value="F:protein dimerization activity"/>
    <property type="evidence" value="ECO:0007669"/>
    <property type="project" value="InterPro"/>
</dbReference>
<keyword evidence="3" id="KW-1185">Reference proteome</keyword>
<dbReference type="EMBL" id="CAXIPU020000448">
    <property type="protein sequence ID" value="CAL1672167.1"/>
    <property type="molecule type" value="Genomic_DNA"/>
</dbReference>
<dbReference type="PANTHER" id="PTHR47611">
    <property type="entry name" value="HAT DIMERISATION DOMAIN, C-TERMINAL"/>
    <property type="match status" value="1"/>
</dbReference>
<reference evidence="2" key="1">
    <citation type="submission" date="2024-04" db="EMBL/GenBank/DDBJ databases">
        <authorList>
            <consortium name="Molecular Ecology Group"/>
        </authorList>
    </citation>
    <scope>NUCLEOTIDE SEQUENCE</scope>
</reference>
<dbReference type="AlphaFoldDB" id="A0AAV2MX43"/>
<protein>
    <recommendedName>
        <fullName evidence="1">HAT C-terminal dimerisation domain-containing protein</fullName>
    </recommendedName>
</protein>
<dbReference type="InterPro" id="IPR008906">
    <property type="entry name" value="HATC_C_dom"/>
</dbReference>
<proteinExistence type="predicted"/>
<gene>
    <name evidence="2" type="ORF">LPLAT_LOCUS5571</name>
</gene>
<name>A0AAV2MX43_9HYME</name>
<feature type="domain" description="HAT C-terminal dimerisation" evidence="1">
    <location>
        <begin position="49"/>
        <end position="97"/>
    </location>
</feature>
<evidence type="ECO:0000313" key="3">
    <source>
        <dbReference type="Proteomes" id="UP001497644"/>
    </source>
</evidence>
<dbReference type="Pfam" id="PF05699">
    <property type="entry name" value="Dimer_Tnp_hAT"/>
    <property type="match status" value="1"/>
</dbReference>
<organism evidence="2 3">
    <name type="scientific">Lasius platythorax</name>
    <dbReference type="NCBI Taxonomy" id="488582"/>
    <lineage>
        <taxon>Eukaryota</taxon>
        <taxon>Metazoa</taxon>
        <taxon>Ecdysozoa</taxon>
        <taxon>Arthropoda</taxon>
        <taxon>Hexapoda</taxon>
        <taxon>Insecta</taxon>
        <taxon>Pterygota</taxon>
        <taxon>Neoptera</taxon>
        <taxon>Endopterygota</taxon>
        <taxon>Hymenoptera</taxon>
        <taxon>Apocrita</taxon>
        <taxon>Aculeata</taxon>
        <taxon>Formicoidea</taxon>
        <taxon>Formicidae</taxon>
        <taxon>Formicinae</taxon>
        <taxon>Lasius</taxon>
        <taxon>Lasius</taxon>
    </lineage>
</organism>
<evidence type="ECO:0000259" key="1">
    <source>
        <dbReference type="Pfam" id="PF05699"/>
    </source>
</evidence>
<dbReference type="PANTHER" id="PTHR47611:SF1">
    <property type="entry name" value="CCHC-TYPE DOMAIN-CONTAINING PROTEIN"/>
    <property type="match status" value="1"/>
</dbReference>
<evidence type="ECO:0000313" key="2">
    <source>
        <dbReference type="EMBL" id="CAL1672167.1"/>
    </source>
</evidence>
<sequence length="102" mass="11918">MITLRRIPYKKCIKKYPLNRRKKTVSGAFIHLVATKADYNAHSEDVSFEIRQYLSQPVIPRHENLLKYWSSMKLAFPTLYKLAIKYVSIIGTSVPPEVFSSW</sequence>
<dbReference type="Proteomes" id="UP001497644">
    <property type="component" value="Unassembled WGS sequence"/>
</dbReference>
<dbReference type="SUPFAM" id="SSF53098">
    <property type="entry name" value="Ribonuclease H-like"/>
    <property type="match status" value="1"/>
</dbReference>